<feature type="transmembrane region" description="Helical" evidence="7">
    <location>
        <begin position="182"/>
        <end position="199"/>
    </location>
</feature>
<dbReference type="OrthoDB" id="6507463at2759"/>
<dbReference type="GO" id="GO:0016020">
    <property type="term" value="C:membrane"/>
    <property type="evidence" value="ECO:0007669"/>
    <property type="project" value="UniProtKB-SubCell"/>
</dbReference>
<name>A0A177WQR4_BATDL</name>
<feature type="transmembrane region" description="Helical" evidence="7">
    <location>
        <begin position="109"/>
        <end position="128"/>
    </location>
</feature>
<dbReference type="PANTHER" id="PTHR12889">
    <property type="entry name" value="GAMMA-SECRETASE SUBUNIT APH-1"/>
    <property type="match status" value="1"/>
</dbReference>
<organism evidence="8 9">
    <name type="scientific">Batrachochytrium dendrobatidis (strain JEL423)</name>
    <dbReference type="NCBI Taxonomy" id="403673"/>
    <lineage>
        <taxon>Eukaryota</taxon>
        <taxon>Fungi</taxon>
        <taxon>Fungi incertae sedis</taxon>
        <taxon>Chytridiomycota</taxon>
        <taxon>Chytridiomycota incertae sedis</taxon>
        <taxon>Chytridiomycetes</taxon>
        <taxon>Rhizophydiales</taxon>
        <taxon>Rhizophydiales incertae sedis</taxon>
        <taxon>Batrachochytrium</taxon>
    </lineage>
</organism>
<keyword evidence="5 7" id="KW-1133">Transmembrane helix</keyword>
<keyword evidence="4" id="KW-0914">Notch signaling pathway</keyword>
<evidence type="ECO:0000313" key="9">
    <source>
        <dbReference type="Proteomes" id="UP000077115"/>
    </source>
</evidence>
<evidence type="ECO:0008006" key="10">
    <source>
        <dbReference type="Google" id="ProtNLM"/>
    </source>
</evidence>
<reference evidence="8 9" key="2">
    <citation type="submission" date="2016-05" db="EMBL/GenBank/DDBJ databases">
        <title>Lineage-specific infection strategies underlie the spectrum of fungal disease in amphibians.</title>
        <authorList>
            <person name="Cuomo C.A."/>
            <person name="Farrer R.A."/>
            <person name="James T."/>
            <person name="Longcore J."/>
            <person name="Birren B."/>
        </authorList>
    </citation>
    <scope>NUCLEOTIDE SEQUENCE [LARGE SCALE GENOMIC DNA]</scope>
    <source>
        <strain evidence="8 9">JEL423</strain>
    </source>
</reference>
<dbReference type="EMBL" id="DS022307">
    <property type="protein sequence ID" value="OAJ42156.1"/>
    <property type="molecule type" value="Genomic_DNA"/>
</dbReference>
<evidence type="ECO:0000256" key="2">
    <source>
        <dbReference type="ARBA" id="ARBA00005577"/>
    </source>
</evidence>
<dbReference type="GO" id="GO:0016485">
    <property type="term" value="P:protein processing"/>
    <property type="evidence" value="ECO:0007669"/>
    <property type="project" value="InterPro"/>
</dbReference>
<dbReference type="SMR" id="A0A177WQR4"/>
<dbReference type="VEuPathDB" id="FungiDB:BDEG_25653"/>
<dbReference type="AlphaFoldDB" id="A0A177WQR4"/>
<keyword evidence="3 7" id="KW-0812">Transmembrane</keyword>
<comment type="similarity">
    <text evidence="2">Belongs to the APH-1 family.</text>
</comment>
<comment type="subcellular location">
    <subcellularLocation>
        <location evidence="1">Membrane</location>
        <topology evidence="1">Multi-pass membrane protein</topology>
    </subcellularLocation>
</comment>
<feature type="transmembrane region" description="Helical" evidence="7">
    <location>
        <begin position="6"/>
        <end position="25"/>
    </location>
</feature>
<reference evidence="8 9" key="1">
    <citation type="submission" date="2006-10" db="EMBL/GenBank/DDBJ databases">
        <title>The Genome Sequence of Batrachochytrium dendrobatidis JEL423.</title>
        <authorList>
            <consortium name="The Broad Institute Genome Sequencing Platform"/>
            <person name="Birren B."/>
            <person name="Lander E."/>
            <person name="Galagan J."/>
            <person name="Cuomo C."/>
            <person name="Devon K."/>
            <person name="Jaffe D."/>
            <person name="Butler J."/>
            <person name="Alvarez P."/>
            <person name="Gnerre S."/>
            <person name="Grabherr M."/>
            <person name="Kleber M."/>
            <person name="Mauceli E."/>
            <person name="Brockman W."/>
            <person name="Young S."/>
            <person name="LaButti K."/>
            <person name="Sykes S."/>
            <person name="DeCaprio D."/>
            <person name="Crawford M."/>
            <person name="Koehrsen M."/>
            <person name="Engels R."/>
            <person name="Montgomery P."/>
            <person name="Pearson M."/>
            <person name="Howarth C."/>
            <person name="Larson L."/>
            <person name="White J."/>
            <person name="O'Leary S."/>
            <person name="Kodira C."/>
            <person name="Zeng Q."/>
            <person name="Yandava C."/>
            <person name="Alvarado L."/>
            <person name="Longcore J."/>
            <person name="James T."/>
        </authorList>
    </citation>
    <scope>NUCLEOTIDE SEQUENCE [LARGE SCALE GENOMIC DNA]</scope>
    <source>
        <strain evidence="8 9">JEL423</strain>
    </source>
</reference>
<sequence>MTLLSFFGNLFTAYGPAVMLMLMYIGPSARLMMMSLSSGFVWLLSILVAAIIAHFLPNLSSNSWQMVVMSSCIQEVSRVATFYLFKYADSVLILISSDPTTPFNRVHHSVAAGFGIGMMSGMVSFITPLFESISPGIMVCSSCPGTDIFFIGAITTSLFIFLHIMWNVVVFDGWYKGQWYQFIWVMLSHLGASLATLWIPSNVSGGCIYSIAVQLGILAINAACIVWIVNSKLKSKQN</sequence>
<proteinExistence type="inferred from homology"/>
<dbReference type="eggNOG" id="KOG3972">
    <property type="taxonomic scope" value="Eukaryota"/>
</dbReference>
<protein>
    <recommendedName>
        <fullName evidence="10">Gamma-secretase subunit Aph-1</fullName>
    </recommendedName>
</protein>
<evidence type="ECO:0000256" key="5">
    <source>
        <dbReference type="ARBA" id="ARBA00022989"/>
    </source>
</evidence>
<dbReference type="STRING" id="403673.A0A177WQR4"/>
<feature type="transmembrane region" description="Helical" evidence="7">
    <location>
        <begin position="211"/>
        <end position="229"/>
    </location>
</feature>
<evidence type="ECO:0000256" key="3">
    <source>
        <dbReference type="ARBA" id="ARBA00022692"/>
    </source>
</evidence>
<feature type="transmembrane region" description="Helical" evidence="7">
    <location>
        <begin position="37"/>
        <end position="56"/>
    </location>
</feature>
<evidence type="ECO:0000256" key="1">
    <source>
        <dbReference type="ARBA" id="ARBA00004141"/>
    </source>
</evidence>
<dbReference type="InterPro" id="IPR009294">
    <property type="entry name" value="Aph-1"/>
</dbReference>
<evidence type="ECO:0000256" key="7">
    <source>
        <dbReference type="SAM" id="Phobius"/>
    </source>
</evidence>
<feature type="transmembrane region" description="Helical" evidence="7">
    <location>
        <begin position="148"/>
        <end position="170"/>
    </location>
</feature>
<keyword evidence="6 7" id="KW-0472">Membrane</keyword>
<dbReference type="Pfam" id="PF06105">
    <property type="entry name" value="Aph-1"/>
    <property type="match status" value="1"/>
</dbReference>
<dbReference type="Proteomes" id="UP000077115">
    <property type="component" value="Unassembled WGS sequence"/>
</dbReference>
<evidence type="ECO:0000313" key="8">
    <source>
        <dbReference type="EMBL" id="OAJ42156.1"/>
    </source>
</evidence>
<evidence type="ECO:0000256" key="6">
    <source>
        <dbReference type="ARBA" id="ARBA00023136"/>
    </source>
</evidence>
<evidence type="ECO:0000256" key="4">
    <source>
        <dbReference type="ARBA" id="ARBA00022976"/>
    </source>
</evidence>
<accession>A0A177WQR4</accession>
<gene>
    <name evidence="8" type="ORF">BDEG_25653</name>
</gene>